<accession>A0A9D1DHJ0</accession>
<dbReference type="Pfam" id="PF17820">
    <property type="entry name" value="PDZ_6"/>
    <property type="match status" value="1"/>
</dbReference>
<dbReference type="CDD" id="cd07560">
    <property type="entry name" value="Peptidase_S41_CPP"/>
    <property type="match status" value="1"/>
</dbReference>
<dbReference type="PANTHER" id="PTHR32060:SF30">
    <property type="entry name" value="CARBOXY-TERMINAL PROCESSING PROTEASE CTPA"/>
    <property type="match status" value="1"/>
</dbReference>
<keyword evidence="2 5" id="KW-0645">Protease</keyword>
<name>A0A9D1DHJ0_9FIRM</name>
<sequence>MKKKLLLALVLVLVLALTIGATYAVTYTNLAADFAEIVASSGPVSSKMAELEAYLEAYFIDDYDLDAIRSAAGDGAAAAMIEATGDRWSYYISAENMDAHNEQLYNAYVGIGITIQETENGMEVKTVTAGGPAEAAGVRVGDLLTAVEGVSTAELGLEETKNRVRGEAGTTVNLTFERGGETMELTVERADIVNPVATAQMLEDDIGLITIKNFDYHCAEQTLAAIDILLEQGAKALVFDVRFNPGGLKDQMVEVLDTLLPEGDIFRSVDYAGREEVDKSDAACLEIPMAVLVNEDSYSAAEFFAAALQEYGVAEVVGMQTSGKGNFQYTFNLSDGSAVALSVGKYFTPSGKSLTDVGVTPDVEVNLDYADYESLYYGTLAHEEDEQLQAAVEVLREKIS</sequence>
<dbReference type="InterPro" id="IPR041489">
    <property type="entry name" value="PDZ_6"/>
</dbReference>
<gene>
    <name evidence="7" type="ORF">IAA53_05430</name>
</gene>
<dbReference type="PANTHER" id="PTHR32060">
    <property type="entry name" value="TAIL-SPECIFIC PROTEASE"/>
    <property type="match status" value="1"/>
</dbReference>
<evidence type="ECO:0000256" key="2">
    <source>
        <dbReference type="ARBA" id="ARBA00022670"/>
    </source>
</evidence>
<reference evidence="7" key="1">
    <citation type="submission" date="2020-10" db="EMBL/GenBank/DDBJ databases">
        <authorList>
            <person name="Gilroy R."/>
        </authorList>
    </citation>
    <scope>NUCLEOTIDE SEQUENCE</scope>
    <source>
        <strain evidence="7">ChiBcec15-4380</strain>
    </source>
</reference>
<evidence type="ECO:0000313" key="7">
    <source>
        <dbReference type="EMBL" id="HIR50713.1"/>
    </source>
</evidence>
<dbReference type="InterPro" id="IPR005151">
    <property type="entry name" value="Tail-specific_protease"/>
</dbReference>
<dbReference type="Pfam" id="PF03572">
    <property type="entry name" value="Peptidase_S41"/>
    <property type="match status" value="1"/>
</dbReference>
<proteinExistence type="inferred from homology"/>
<dbReference type="InterPro" id="IPR001478">
    <property type="entry name" value="PDZ"/>
</dbReference>
<dbReference type="InterPro" id="IPR004447">
    <property type="entry name" value="Peptidase_S41A"/>
</dbReference>
<dbReference type="PROSITE" id="PS50106">
    <property type="entry name" value="PDZ"/>
    <property type="match status" value="1"/>
</dbReference>
<comment type="caution">
    <text evidence="7">The sequence shown here is derived from an EMBL/GenBank/DDBJ whole genome shotgun (WGS) entry which is preliminary data.</text>
</comment>
<dbReference type="Gene3D" id="3.90.226.10">
    <property type="entry name" value="2-enoyl-CoA Hydratase, Chain A, domain 1"/>
    <property type="match status" value="1"/>
</dbReference>
<evidence type="ECO:0000256" key="1">
    <source>
        <dbReference type="ARBA" id="ARBA00009179"/>
    </source>
</evidence>
<dbReference type="SMART" id="SM00245">
    <property type="entry name" value="TSPc"/>
    <property type="match status" value="1"/>
</dbReference>
<comment type="similarity">
    <text evidence="1 5">Belongs to the peptidase S41A family.</text>
</comment>
<dbReference type="SMART" id="SM00228">
    <property type="entry name" value="PDZ"/>
    <property type="match status" value="1"/>
</dbReference>
<protein>
    <submittedName>
        <fullName evidence="7">S41 family peptidase</fullName>
    </submittedName>
</protein>
<dbReference type="GO" id="GO:0008236">
    <property type="term" value="F:serine-type peptidase activity"/>
    <property type="evidence" value="ECO:0007669"/>
    <property type="project" value="UniProtKB-KW"/>
</dbReference>
<evidence type="ECO:0000259" key="6">
    <source>
        <dbReference type="PROSITE" id="PS50106"/>
    </source>
</evidence>
<dbReference type="GO" id="GO:0007165">
    <property type="term" value="P:signal transduction"/>
    <property type="evidence" value="ECO:0007669"/>
    <property type="project" value="TreeGrafter"/>
</dbReference>
<dbReference type="InterPro" id="IPR036034">
    <property type="entry name" value="PDZ_sf"/>
</dbReference>
<feature type="domain" description="PDZ" evidence="6">
    <location>
        <begin position="111"/>
        <end position="191"/>
    </location>
</feature>
<dbReference type="AlphaFoldDB" id="A0A9D1DHJ0"/>
<evidence type="ECO:0000256" key="3">
    <source>
        <dbReference type="ARBA" id="ARBA00022801"/>
    </source>
</evidence>
<dbReference type="GO" id="GO:0004175">
    <property type="term" value="F:endopeptidase activity"/>
    <property type="evidence" value="ECO:0007669"/>
    <property type="project" value="TreeGrafter"/>
</dbReference>
<dbReference type="Proteomes" id="UP000824239">
    <property type="component" value="Unassembled WGS sequence"/>
</dbReference>
<dbReference type="CDD" id="cd06782">
    <property type="entry name" value="cpPDZ_CPP-like"/>
    <property type="match status" value="1"/>
</dbReference>
<evidence type="ECO:0000313" key="8">
    <source>
        <dbReference type="Proteomes" id="UP000824239"/>
    </source>
</evidence>
<organism evidence="7 8">
    <name type="scientific">Candidatus Avoscillospira avicola</name>
    <dbReference type="NCBI Taxonomy" id="2840706"/>
    <lineage>
        <taxon>Bacteria</taxon>
        <taxon>Bacillati</taxon>
        <taxon>Bacillota</taxon>
        <taxon>Clostridia</taxon>
        <taxon>Eubacteriales</taxon>
        <taxon>Oscillospiraceae</taxon>
        <taxon>Oscillospiraceae incertae sedis</taxon>
        <taxon>Candidatus Avoscillospira</taxon>
    </lineage>
</organism>
<evidence type="ECO:0000256" key="5">
    <source>
        <dbReference type="RuleBase" id="RU004404"/>
    </source>
</evidence>
<dbReference type="Gene3D" id="2.30.42.10">
    <property type="match status" value="1"/>
</dbReference>
<dbReference type="SUPFAM" id="SSF52096">
    <property type="entry name" value="ClpP/crotonase"/>
    <property type="match status" value="1"/>
</dbReference>
<evidence type="ECO:0000256" key="4">
    <source>
        <dbReference type="ARBA" id="ARBA00022825"/>
    </source>
</evidence>
<keyword evidence="4 5" id="KW-0720">Serine protease</keyword>
<reference evidence="7" key="2">
    <citation type="journal article" date="2021" name="PeerJ">
        <title>Extensive microbial diversity within the chicken gut microbiome revealed by metagenomics and culture.</title>
        <authorList>
            <person name="Gilroy R."/>
            <person name="Ravi A."/>
            <person name="Getino M."/>
            <person name="Pursley I."/>
            <person name="Horton D.L."/>
            <person name="Alikhan N.F."/>
            <person name="Baker D."/>
            <person name="Gharbi K."/>
            <person name="Hall N."/>
            <person name="Watson M."/>
            <person name="Adriaenssens E.M."/>
            <person name="Foster-Nyarko E."/>
            <person name="Jarju S."/>
            <person name="Secka A."/>
            <person name="Antonio M."/>
            <person name="Oren A."/>
            <person name="Chaudhuri R.R."/>
            <person name="La Ragione R."/>
            <person name="Hildebrand F."/>
            <person name="Pallen M.J."/>
        </authorList>
    </citation>
    <scope>NUCLEOTIDE SEQUENCE</scope>
    <source>
        <strain evidence="7">ChiBcec15-4380</strain>
    </source>
</reference>
<dbReference type="GO" id="GO:0030288">
    <property type="term" value="C:outer membrane-bounded periplasmic space"/>
    <property type="evidence" value="ECO:0007669"/>
    <property type="project" value="TreeGrafter"/>
</dbReference>
<dbReference type="NCBIfam" id="TIGR00225">
    <property type="entry name" value="prc"/>
    <property type="match status" value="1"/>
</dbReference>
<dbReference type="InterPro" id="IPR029045">
    <property type="entry name" value="ClpP/crotonase-like_dom_sf"/>
</dbReference>
<dbReference type="EMBL" id="DVHE01000046">
    <property type="protein sequence ID" value="HIR50713.1"/>
    <property type="molecule type" value="Genomic_DNA"/>
</dbReference>
<dbReference type="GO" id="GO:0006508">
    <property type="term" value="P:proteolysis"/>
    <property type="evidence" value="ECO:0007669"/>
    <property type="project" value="UniProtKB-KW"/>
</dbReference>
<keyword evidence="3 5" id="KW-0378">Hydrolase</keyword>
<dbReference type="SUPFAM" id="SSF50156">
    <property type="entry name" value="PDZ domain-like"/>
    <property type="match status" value="1"/>
</dbReference>